<protein>
    <submittedName>
        <fullName evidence="2">Uncharacterized protein</fullName>
    </submittedName>
</protein>
<keyword evidence="3" id="KW-1185">Reference proteome</keyword>
<reference evidence="3" key="1">
    <citation type="journal article" date="2019" name="Int. J. Syst. Evol. Microbiol.">
        <title>The Global Catalogue of Microorganisms (GCM) 10K type strain sequencing project: providing services to taxonomists for standard genome sequencing and annotation.</title>
        <authorList>
            <consortium name="The Broad Institute Genomics Platform"/>
            <consortium name="The Broad Institute Genome Sequencing Center for Infectious Disease"/>
            <person name="Wu L."/>
            <person name="Ma J."/>
        </authorList>
    </citation>
    <scope>NUCLEOTIDE SEQUENCE [LARGE SCALE GENOMIC DNA]</scope>
    <source>
        <strain evidence="3">CGMCC 1.12482</strain>
    </source>
</reference>
<accession>A0ABQ1NY09</accession>
<evidence type="ECO:0000313" key="2">
    <source>
        <dbReference type="EMBL" id="GGC87098.1"/>
    </source>
</evidence>
<dbReference type="RefSeq" id="WP_150277550.1">
    <property type="nucleotide sequence ID" value="NZ_BMFF01000001.1"/>
</dbReference>
<organism evidence="2 3">
    <name type="scientific">Halopseudomonas salina</name>
    <dbReference type="NCBI Taxonomy" id="1323744"/>
    <lineage>
        <taxon>Bacteria</taxon>
        <taxon>Pseudomonadati</taxon>
        <taxon>Pseudomonadota</taxon>
        <taxon>Gammaproteobacteria</taxon>
        <taxon>Pseudomonadales</taxon>
        <taxon>Pseudomonadaceae</taxon>
        <taxon>Halopseudomonas</taxon>
    </lineage>
</organism>
<proteinExistence type="predicted"/>
<evidence type="ECO:0000313" key="3">
    <source>
        <dbReference type="Proteomes" id="UP000638188"/>
    </source>
</evidence>
<sequence length="119" mass="13849">MKYEPDLYLTWDPFEGDMDVDIRCRKVKLVRVRKPHVCHLSMGGPEPEHEIQPGEMARHESAFVDGSHWGSYYCCIPCMDAWFDELNYDLYDDDLDELEPEEEAPQRCERTADMFGGAA</sequence>
<dbReference type="EMBL" id="BMFF01000001">
    <property type="protein sequence ID" value="GGC87098.1"/>
    <property type="molecule type" value="Genomic_DNA"/>
</dbReference>
<comment type="caution">
    <text evidence="2">The sequence shown here is derived from an EMBL/GenBank/DDBJ whole genome shotgun (WGS) entry which is preliminary data.</text>
</comment>
<dbReference type="Proteomes" id="UP000638188">
    <property type="component" value="Unassembled WGS sequence"/>
</dbReference>
<feature type="region of interest" description="Disordered" evidence="1">
    <location>
        <begin position="99"/>
        <end position="119"/>
    </location>
</feature>
<name>A0ABQ1NY09_9GAMM</name>
<gene>
    <name evidence="2" type="ORF">GCM10007418_03620</name>
</gene>
<evidence type="ECO:0000256" key="1">
    <source>
        <dbReference type="SAM" id="MobiDB-lite"/>
    </source>
</evidence>